<sequence>MNKEQFIALGLPEDLAVKAAAASTDELKGFIPKTRFDEVNAAKLKAEKDVSDRDTQITELGKTAGMSEELKAQITKLQGENTVAKEKHEAELKELTLTTAIKTALTGKVHDESLAAGLFDRSKLVIDGEKVVGLDDQLKVLKESKAFLFKPDNPNPNPNPNGVTPHVGNSNSTPPVGASLKDALAAHYSK</sequence>
<gene>
    <name evidence="2" type="ORF">KCTCHS21_14340</name>
</gene>
<evidence type="ECO:0000256" key="1">
    <source>
        <dbReference type="SAM" id="MobiDB-lite"/>
    </source>
</evidence>
<dbReference type="Pfam" id="PF06810">
    <property type="entry name" value="Phage_scaffold"/>
    <property type="match status" value="1"/>
</dbReference>
<evidence type="ECO:0008006" key="4">
    <source>
        <dbReference type="Google" id="ProtNLM"/>
    </source>
</evidence>
<dbReference type="EMBL" id="AP019400">
    <property type="protein sequence ID" value="BBI32035.1"/>
    <property type="molecule type" value="Genomic_DNA"/>
</dbReference>
<dbReference type="OrthoDB" id="2365850at2"/>
<name>A0A3T1D1Z7_9BACL</name>
<dbReference type="RefSeq" id="WP_130606278.1">
    <property type="nucleotide sequence ID" value="NZ_AP019400.1"/>
</dbReference>
<dbReference type="KEGG" id="cohn:KCTCHS21_14340"/>
<dbReference type="AlphaFoldDB" id="A0A3T1D1Z7"/>
<organism evidence="2 3">
    <name type="scientific">Cohnella abietis</name>
    <dbReference type="NCBI Taxonomy" id="2507935"/>
    <lineage>
        <taxon>Bacteria</taxon>
        <taxon>Bacillati</taxon>
        <taxon>Bacillota</taxon>
        <taxon>Bacilli</taxon>
        <taxon>Bacillales</taxon>
        <taxon>Paenibacillaceae</taxon>
        <taxon>Cohnella</taxon>
    </lineage>
</organism>
<feature type="region of interest" description="Disordered" evidence="1">
    <location>
        <begin position="149"/>
        <end position="190"/>
    </location>
</feature>
<dbReference type="Proteomes" id="UP000289856">
    <property type="component" value="Chromosome"/>
</dbReference>
<evidence type="ECO:0000313" key="2">
    <source>
        <dbReference type="EMBL" id="BBI32035.1"/>
    </source>
</evidence>
<dbReference type="InterPro" id="IPR009636">
    <property type="entry name" value="SCAF"/>
</dbReference>
<accession>A0A3T1D1Z7</accession>
<keyword evidence="3" id="KW-1185">Reference proteome</keyword>
<reference evidence="2 3" key="1">
    <citation type="submission" date="2019-01" db="EMBL/GenBank/DDBJ databases">
        <title>Complete genome sequence of Cohnella hallensis HS21 isolated from Korean fir (Abies koreana) rhizospheric soil.</title>
        <authorList>
            <person name="Jiang L."/>
            <person name="Kang S.W."/>
            <person name="Kim S."/>
            <person name="Jung J."/>
            <person name="Kim C.Y."/>
            <person name="Kim D.H."/>
            <person name="Kim S.W."/>
            <person name="Lee J."/>
        </authorList>
    </citation>
    <scope>NUCLEOTIDE SEQUENCE [LARGE SCALE GENOMIC DNA]</scope>
    <source>
        <strain evidence="2 3">HS21</strain>
    </source>
</reference>
<proteinExistence type="predicted"/>
<evidence type="ECO:0000313" key="3">
    <source>
        <dbReference type="Proteomes" id="UP000289856"/>
    </source>
</evidence>
<protein>
    <recommendedName>
        <fullName evidence="4">Phage minor structural protein GP20</fullName>
    </recommendedName>
</protein>